<dbReference type="PANTHER" id="PTHR45947">
    <property type="entry name" value="SULFOQUINOVOSYL TRANSFERASE SQD2"/>
    <property type="match status" value="1"/>
</dbReference>
<dbReference type="GO" id="GO:0016757">
    <property type="term" value="F:glycosyltransferase activity"/>
    <property type="evidence" value="ECO:0007669"/>
    <property type="project" value="InterPro"/>
</dbReference>
<protein>
    <recommendedName>
        <fullName evidence="5">Glycosyl transferase family 1 domain-containing protein</fullName>
    </recommendedName>
</protein>
<organism evidence="3 4">
    <name type="scientific">Gemmata massiliana</name>
    <dbReference type="NCBI Taxonomy" id="1210884"/>
    <lineage>
        <taxon>Bacteria</taxon>
        <taxon>Pseudomonadati</taxon>
        <taxon>Planctomycetota</taxon>
        <taxon>Planctomycetia</taxon>
        <taxon>Gemmatales</taxon>
        <taxon>Gemmataceae</taxon>
        <taxon>Gemmata</taxon>
    </lineage>
</organism>
<dbReference type="InterPro" id="IPR001296">
    <property type="entry name" value="Glyco_trans_1"/>
</dbReference>
<proteinExistence type="predicted"/>
<evidence type="ECO:0000313" key="3">
    <source>
        <dbReference type="EMBL" id="VTR98055.1"/>
    </source>
</evidence>
<dbReference type="Pfam" id="PF00534">
    <property type="entry name" value="Glycos_transf_1"/>
    <property type="match status" value="1"/>
</dbReference>
<feature type="domain" description="Glycosyltransferase subfamily 4-like N-terminal" evidence="2">
    <location>
        <begin position="44"/>
        <end position="195"/>
    </location>
</feature>
<dbReference type="SUPFAM" id="SSF53756">
    <property type="entry name" value="UDP-Glycosyltransferase/glycogen phosphorylase"/>
    <property type="match status" value="1"/>
</dbReference>
<gene>
    <name evidence="3" type="ORF">SOIL9_04080</name>
</gene>
<evidence type="ECO:0000259" key="1">
    <source>
        <dbReference type="Pfam" id="PF00534"/>
    </source>
</evidence>
<dbReference type="Proteomes" id="UP000464178">
    <property type="component" value="Chromosome"/>
</dbReference>
<dbReference type="PANTHER" id="PTHR45947:SF3">
    <property type="entry name" value="SULFOQUINOVOSYL TRANSFERASE SQD2"/>
    <property type="match status" value="1"/>
</dbReference>
<dbReference type="InterPro" id="IPR028098">
    <property type="entry name" value="Glyco_trans_4-like_N"/>
</dbReference>
<feature type="domain" description="Glycosyl transferase family 1" evidence="1">
    <location>
        <begin position="204"/>
        <end position="339"/>
    </location>
</feature>
<keyword evidence="4" id="KW-1185">Reference proteome</keyword>
<accession>A0A6P2DCH4</accession>
<dbReference type="RefSeq" id="WP_162671473.1">
    <property type="nucleotide sequence ID" value="NZ_LR593886.1"/>
</dbReference>
<keyword evidence="3" id="KW-0808">Transferase</keyword>
<dbReference type="KEGG" id="gms:SOIL9_04080"/>
<dbReference type="Gene3D" id="3.40.50.2000">
    <property type="entry name" value="Glycogen Phosphorylase B"/>
    <property type="match status" value="2"/>
</dbReference>
<evidence type="ECO:0000259" key="2">
    <source>
        <dbReference type="Pfam" id="PF13439"/>
    </source>
</evidence>
<evidence type="ECO:0008006" key="5">
    <source>
        <dbReference type="Google" id="ProtNLM"/>
    </source>
</evidence>
<dbReference type="AlphaFoldDB" id="A0A6P2DCH4"/>
<evidence type="ECO:0000313" key="4">
    <source>
        <dbReference type="Proteomes" id="UP000464178"/>
    </source>
</evidence>
<dbReference type="InterPro" id="IPR050194">
    <property type="entry name" value="Glycosyltransferase_grp1"/>
</dbReference>
<dbReference type="EMBL" id="LR593886">
    <property type="protein sequence ID" value="VTR98055.1"/>
    <property type="molecule type" value="Genomic_DNA"/>
</dbReference>
<reference evidence="3 4" key="1">
    <citation type="submission" date="2019-05" db="EMBL/GenBank/DDBJ databases">
        <authorList>
            <consortium name="Science for Life Laboratories"/>
        </authorList>
    </citation>
    <scope>NUCLEOTIDE SEQUENCE [LARGE SCALE GENOMIC DNA]</scope>
    <source>
        <strain evidence="3">Soil9</strain>
    </source>
</reference>
<dbReference type="Pfam" id="PF13439">
    <property type="entry name" value="Glyco_transf_4"/>
    <property type="match status" value="1"/>
</dbReference>
<sequence>MDAPQRERVVLVHDWLTGTRGGEKCLEPLCRRWPDAKLLTLLHKRGSVPPAIEGTRVHPSFLNALPRVEKYYRYLLPVMPFAAGWTVTDADLVVSLSHAVAKSARPPKGVPHVCYCFTPMRYAWHMQEAYFRETGFVGKLKARAIDTLLGRIREWDRRTASRVTHFVAISNTVRDRIRDCYDRDAAVIYPPVDTDFYTPSGEPREDFYLVVSALAPYKRFDLAIDACARLGKKLVVIGSGQHATKLKASAGPNVSFLGWQPDEVIRDHLRRAKALLFPGEEDFGIVPLESQACGCPVIGFGRGGLAETVRPLGEASEPTGAFFAEQTVDAVCEAIERFERALDRFDPRAARRQAVLFRKDRFEQELFSFLEAILQGSPTEVRKAA</sequence>
<name>A0A6P2DCH4_9BACT</name>